<keyword evidence="2" id="KW-1185">Reference proteome</keyword>
<dbReference type="AlphaFoldDB" id="F4Y2K6"/>
<dbReference type="HOGENOM" id="CLU_2523893_0_0_3"/>
<dbReference type="eggNOG" id="COG3415">
    <property type="taxonomic scope" value="Bacteria"/>
</dbReference>
<dbReference type="Proteomes" id="UP000003959">
    <property type="component" value="Unassembled WGS sequence"/>
</dbReference>
<accession>F4Y2K6</accession>
<organism evidence="1 2">
    <name type="scientific">Moorena producens 3L</name>
    <dbReference type="NCBI Taxonomy" id="489825"/>
    <lineage>
        <taxon>Bacteria</taxon>
        <taxon>Bacillati</taxon>
        <taxon>Cyanobacteriota</taxon>
        <taxon>Cyanophyceae</taxon>
        <taxon>Coleofasciculales</taxon>
        <taxon>Coleofasciculaceae</taxon>
        <taxon>Moorena</taxon>
    </lineage>
</organism>
<sequence length="84" mass="9408">MSILTLAATPLICGYGVKQQTGDKRTKVREHRGLNNKITDSEKFRANAETHGDKTQVEMAELWDGEISDSGFARRFANAQYHVP</sequence>
<dbReference type="EMBL" id="GL890971">
    <property type="protein sequence ID" value="EGJ28850.1"/>
    <property type="molecule type" value="Genomic_DNA"/>
</dbReference>
<proteinExistence type="predicted"/>
<evidence type="ECO:0000313" key="2">
    <source>
        <dbReference type="Proteomes" id="UP000003959"/>
    </source>
</evidence>
<reference evidence="2" key="1">
    <citation type="journal article" date="2011" name="Proc. Natl. Acad. Sci. U.S.A.">
        <title>Genomic insights into the physiology and ecology of the marine filamentous cyanobacterium Lyngbya majuscula.</title>
        <authorList>
            <person name="Jones A.C."/>
            <person name="Monroe E.A."/>
            <person name="Podell S."/>
            <person name="Hess W.R."/>
            <person name="Klages S."/>
            <person name="Esquenazi E."/>
            <person name="Niessen S."/>
            <person name="Hoover H."/>
            <person name="Rothmann M."/>
            <person name="Lasken R.S."/>
            <person name="Yates J.R.III."/>
            <person name="Reinhardt R."/>
            <person name="Kube M."/>
            <person name="Burkart M.D."/>
            <person name="Allen E.E."/>
            <person name="Dorrestein P.C."/>
            <person name="Gerwick W.H."/>
            <person name="Gerwick L."/>
        </authorList>
    </citation>
    <scope>NUCLEOTIDE SEQUENCE [LARGE SCALE GENOMIC DNA]</scope>
    <source>
        <strain evidence="2">3L</strain>
    </source>
</reference>
<protein>
    <submittedName>
        <fullName evidence="1">Uncharacterized protein</fullName>
    </submittedName>
</protein>
<name>F4Y2K6_9CYAN</name>
<gene>
    <name evidence="1" type="ORF">LYNGBM3L_69350</name>
</gene>
<evidence type="ECO:0000313" key="1">
    <source>
        <dbReference type="EMBL" id="EGJ28850.1"/>
    </source>
</evidence>